<protein>
    <submittedName>
        <fullName evidence="2">Uncharacterized protein</fullName>
    </submittedName>
</protein>
<proteinExistence type="predicted"/>
<accession>A0A3L6RHP8</accession>
<evidence type="ECO:0000256" key="1">
    <source>
        <dbReference type="SAM" id="MobiDB-lite"/>
    </source>
</evidence>
<name>A0A3L6RHP8_PANMI</name>
<reference evidence="3" key="1">
    <citation type="journal article" date="2019" name="Nat. Commun.">
        <title>The genome of broomcorn millet.</title>
        <authorList>
            <person name="Zou C."/>
            <person name="Miki D."/>
            <person name="Li D."/>
            <person name="Tang Q."/>
            <person name="Xiao L."/>
            <person name="Rajput S."/>
            <person name="Deng P."/>
            <person name="Jia W."/>
            <person name="Huang R."/>
            <person name="Zhang M."/>
            <person name="Sun Y."/>
            <person name="Hu J."/>
            <person name="Fu X."/>
            <person name="Schnable P.S."/>
            <person name="Li F."/>
            <person name="Zhang H."/>
            <person name="Feng B."/>
            <person name="Zhu X."/>
            <person name="Liu R."/>
            <person name="Schnable J.C."/>
            <person name="Zhu J.-K."/>
            <person name="Zhang H."/>
        </authorList>
    </citation>
    <scope>NUCLEOTIDE SEQUENCE [LARGE SCALE GENOMIC DNA]</scope>
</reference>
<dbReference type="AlphaFoldDB" id="A0A3L6RHP8"/>
<feature type="region of interest" description="Disordered" evidence="1">
    <location>
        <begin position="1"/>
        <end position="65"/>
    </location>
</feature>
<keyword evidence="3" id="KW-1185">Reference proteome</keyword>
<comment type="caution">
    <text evidence="2">The sequence shown here is derived from an EMBL/GenBank/DDBJ whole genome shotgun (WGS) entry which is preliminary data.</text>
</comment>
<dbReference type="Proteomes" id="UP000275267">
    <property type="component" value="Unassembled WGS sequence"/>
</dbReference>
<evidence type="ECO:0000313" key="2">
    <source>
        <dbReference type="EMBL" id="RLN03933.1"/>
    </source>
</evidence>
<sequence length="127" mass="12945">MAAAAGKKGATKRPPLELLGGAALPAPAARSEAGRDAAGHPCSPWTRRCRAPPRDGCPSAARSSSPAAMGVAASICTSSRQPWAWAARGGAGRSSELCRPGAVAVEEIGGRARSDGRRRRVPRHGGR</sequence>
<organism evidence="2 3">
    <name type="scientific">Panicum miliaceum</name>
    <name type="common">Proso millet</name>
    <name type="synonym">Broomcorn millet</name>
    <dbReference type="NCBI Taxonomy" id="4540"/>
    <lineage>
        <taxon>Eukaryota</taxon>
        <taxon>Viridiplantae</taxon>
        <taxon>Streptophyta</taxon>
        <taxon>Embryophyta</taxon>
        <taxon>Tracheophyta</taxon>
        <taxon>Spermatophyta</taxon>
        <taxon>Magnoliopsida</taxon>
        <taxon>Liliopsida</taxon>
        <taxon>Poales</taxon>
        <taxon>Poaceae</taxon>
        <taxon>PACMAD clade</taxon>
        <taxon>Panicoideae</taxon>
        <taxon>Panicodae</taxon>
        <taxon>Paniceae</taxon>
        <taxon>Panicinae</taxon>
        <taxon>Panicum</taxon>
        <taxon>Panicum sect. Panicum</taxon>
    </lineage>
</organism>
<feature type="compositionally biased region" description="Low complexity" evidence="1">
    <location>
        <begin position="16"/>
        <end position="29"/>
    </location>
</feature>
<evidence type="ECO:0000313" key="3">
    <source>
        <dbReference type="Proteomes" id="UP000275267"/>
    </source>
</evidence>
<dbReference type="EMBL" id="PQIB02000008">
    <property type="protein sequence ID" value="RLN03933.1"/>
    <property type="molecule type" value="Genomic_DNA"/>
</dbReference>
<gene>
    <name evidence="2" type="ORF">C2845_PM13G22710</name>
</gene>